<proteinExistence type="predicted"/>
<dbReference type="AlphaFoldDB" id="A0A5C3Q6R9"/>
<dbReference type="EMBL" id="ML178845">
    <property type="protein sequence ID" value="TFK97692.1"/>
    <property type="molecule type" value="Genomic_DNA"/>
</dbReference>
<gene>
    <name evidence="1" type="ORF">BDV98DRAFT_585445</name>
</gene>
<protein>
    <submittedName>
        <fullName evidence="1">Uncharacterized protein</fullName>
    </submittedName>
</protein>
<organism evidence="1 2">
    <name type="scientific">Pterulicium gracile</name>
    <dbReference type="NCBI Taxonomy" id="1884261"/>
    <lineage>
        <taxon>Eukaryota</taxon>
        <taxon>Fungi</taxon>
        <taxon>Dikarya</taxon>
        <taxon>Basidiomycota</taxon>
        <taxon>Agaricomycotina</taxon>
        <taxon>Agaricomycetes</taxon>
        <taxon>Agaricomycetidae</taxon>
        <taxon>Agaricales</taxon>
        <taxon>Pleurotineae</taxon>
        <taxon>Pterulaceae</taxon>
        <taxon>Pterulicium</taxon>
    </lineage>
</organism>
<reference evidence="1 2" key="1">
    <citation type="journal article" date="2019" name="Nat. Ecol. Evol.">
        <title>Megaphylogeny resolves global patterns of mushroom evolution.</title>
        <authorList>
            <person name="Varga T."/>
            <person name="Krizsan K."/>
            <person name="Foldi C."/>
            <person name="Dima B."/>
            <person name="Sanchez-Garcia M."/>
            <person name="Sanchez-Ramirez S."/>
            <person name="Szollosi G.J."/>
            <person name="Szarkandi J.G."/>
            <person name="Papp V."/>
            <person name="Albert L."/>
            <person name="Andreopoulos W."/>
            <person name="Angelini C."/>
            <person name="Antonin V."/>
            <person name="Barry K.W."/>
            <person name="Bougher N.L."/>
            <person name="Buchanan P."/>
            <person name="Buyck B."/>
            <person name="Bense V."/>
            <person name="Catcheside P."/>
            <person name="Chovatia M."/>
            <person name="Cooper J."/>
            <person name="Damon W."/>
            <person name="Desjardin D."/>
            <person name="Finy P."/>
            <person name="Geml J."/>
            <person name="Haridas S."/>
            <person name="Hughes K."/>
            <person name="Justo A."/>
            <person name="Karasinski D."/>
            <person name="Kautmanova I."/>
            <person name="Kiss B."/>
            <person name="Kocsube S."/>
            <person name="Kotiranta H."/>
            <person name="LaButti K.M."/>
            <person name="Lechner B.E."/>
            <person name="Liimatainen K."/>
            <person name="Lipzen A."/>
            <person name="Lukacs Z."/>
            <person name="Mihaltcheva S."/>
            <person name="Morgado L.N."/>
            <person name="Niskanen T."/>
            <person name="Noordeloos M.E."/>
            <person name="Ohm R.A."/>
            <person name="Ortiz-Santana B."/>
            <person name="Ovrebo C."/>
            <person name="Racz N."/>
            <person name="Riley R."/>
            <person name="Savchenko A."/>
            <person name="Shiryaev A."/>
            <person name="Soop K."/>
            <person name="Spirin V."/>
            <person name="Szebenyi C."/>
            <person name="Tomsovsky M."/>
            <person name="Tulloss R.E."/>
            <person name="Uehling J."/>
            <person name="Grigoriev I.V."/>
            <person name="Vagvolgyi C."/>
            <person name="Papp T."/>
            <person name="Martin F.M."/>
            <person name="Miettinen O."/>
            <person name="Hibbett D.S."/>
            <person name="Nagy L.G."/>
        </authorList>
    </citation>
    <scope>NUCLEOTIDE SEQUENCE [LARGE SCALE GENOMIC DNA]</scope>
    <source>
        <strain evidence="1 2">CBS 309.79</strain>
    </source>
</reference>
<evidence type="ECO:0000313" key="2">
    <source>
        <dbReference type="Proteomes" id="UP000305067"/>
    </source>
</evidence>
<sequence length="272" mass="29728">MNGNWDGSQHPAGVGNRVQSVLDACPQTQLFAATTTTSSAVFCGSSQLSDGKRALDSSGNFVRTENNMAAPQDHTSPFTARSTYFQDQLGENSLYAEGGALNSQTSDSQYLVIESRMLSFIPDDRDETSNPQALKVEHARRATSLMPQPLSTLSAVTTCHSSLGPTHLLWNPTTSTVPQAAPAPYRLTTELSLSMSIFQEISTRLVPFPQLMIKLVLSNVLLPPIEEFEEEAAASLNLRLELRWSQSEESLPKRCDFDRLGMGIYREAQAGV</sequence>
<name>A0A5C3Q6R9_9AGAR</name>
<dbReference type="Proteomes" id="UP000305067">
    <property type="component" value="Unassembled WGS sequence"/>
</dbReference>
<evidence type="ECO:0000313" key="1">
    <source>
        <dbReference type="EMBL" id="TFK97692.1"/>
    </source>
</evidence>
<accession>A0A5C3Q6R9</accession>
<keyword evidence="2" id="KW-1185">Reference proteome</keyword>